<feature type="transmembrane region" description="Helical" evidence="1">
    <location>
        <begin position="5"/>
        <end position="24"/>
    </location>
</feature>
<evidence type="ECO:0000313" key="4">
    <source>
        <dbReference type="Proteomes" id="UP000253908"/>
    </source>
</evidence>
<keyword evidence="1" id="KW-1133">Transmembrane helix</keyword>
<name>A0A345PIC8_9BACI</name>
<sequence length="201" mass="23726">MRGTVYLAIIFSQLLFIICLPVFFQLFSYLHSVVIAVLWMCMTALVFFLVFFIRKDIILIPRWLLNLLLIIYSLCLFLLLFFRPSEQVYDNWNLLPFSTISFFLTEDVRPLVAFYNLAANIGLFVPYGLVIMMNRLKKIMQFLLPLLFISMIELFQYITRRGSMDIDDLILNMFGVYVGYLLTPAFQRVVRLKVNERRGNL</sequence>
<feature type="transmembrane region" description="Helical" evidence="1">
    <location>
        <begin position="112"/>
        <end position="132"/>
    </location>
</feature>
<dbReference type="InterPro" id="IPR053150">
    <property type="entry name" value="Teicoplanin_resist-assoc"/>
</dbReference>
<dbReference type="PANTHER" id="PTHR36834:SF1">
    <property type="entry name" value="INTEGRAL MEMBRANE PROTEIN"/>
    <property type="match status" value="1"/>
</dbReference>
<dbReference type="PANTHER" id="PTHR36834">
    <property type="entry name" value="MEMBRANE PROTEIN-RELATED"/>
    <property type="match status" value="1"/>
</dbReference>
<feature type="transmembrane region" description="Helical" evidence="1">
    <location>
        <begin position="139"/>
        <end position="158"/>
    </location>
</feature>
<dbReference type="InterPro" id="IPR006976">
    <property type="entry name" value="VanZ-like"/>
</dbReference>
<dbReference type="AlphaFoldDB" id="A0A345PIC8"/>
<organism evidence="3 4">
    <name type="scientific">Oceanobacillus zhaokaii</name>
    <dbReference type="NCBI Taxonomy" id="2052660"/>
    <lineage>
        <taxon>Bacteria</taxon>
        <taxon>Bacillati</taxon>
        <taxon>Bacillota</taxon>
        <taxon>Bacilli</taxon>
        <taxon>Bacillales</taxon>
        <taxon>Bacillaceae</taxon>
        <taxon>Oceanobacillus</taxon>
    </lineage>
</organism>
<evidence type="ECO:0000256" key="1">
    <source>
        <dbReference type="SAM" id="Phobius"/>
    </source>
</evidence>
<gene>
    <name evidence="3" type="ORF">CUC15_12845</name>
</gene>
<feature type="transmembrane region" description="Helical" evidence="1">
    <location>
        <begin position="30"/>
        <end position="51"/>
    </location>
</feature>
<dbReference type="RefSeq" id="WP_114917044.1">
    <property type="nucleotide sequence ID" value="NZ_CP024848.1"/>
</dbReference>
<feature type="transmembrane region" description="Helical" evidence="1">
    <location>
        <begin position="63"/>
        <end position="82"/>
    </location>
</feature>
<dbReference type="OrthoDB" id="4822551at2"/>
<reference evidence="4" key="1">
    <citation type="submission" date="2017-11" db="EMBL/GenBank/DDBJ databases">
        <authorList>
            <person name="Zhu W."/>
        </authorList>
    </citation>
    <scope>NUCLEOTIDE SEQUENCE [LARGE SCALE GENOMIC DNA]</scope>
    <source>
        <strain evidence="4">160</strain>
    </source>
</reference>
<dbReference type="EMBL" id="CP024848">
    <property type="protein sequence ID" value="AXI09758.1"/>
    <property type="molecule type" value="Genomic_DNA"/>
</dbReference>
<keyword evidence="1" id="KW-0472">Membrane</keyword>
<accession>A0A345PIC8</accession>
<feature type="transmembrane region" description="Helical" evidence="1">
    <location>
        <begin position="170"/>
        <end position="190"/>
    </location>
</feature>
<dbReference type="Pfam" id="PF04892">
    <property type="entry name" value="VanZ"/>
    <property type="match status" value="1"/>
</dbReference>
<proteinExistence type="predicted"/>
<dbReference type="KEGG" id="ocn:CUC15_12845"/>
<keyword evidence="1" id="KW-0812">Transmembrane</keyword>
<protein>
    <submittedName>
        <fullName evidence="3">VanZ family protein</fullName>
    </submittedName>
</protein>
<keyword evidence="4" id="KW-1185">Reference proteome</keyword>
<evidence type="ECO:0000313" key="3">
    <source>
        <dbReference type="EMBL" id="AXI09758.1"/>
    </source>
</evidence>
<feature type="domain" description="VanZ-like" evidence="2">
    <location>
        <begin position="70"/>
        <end position="186"/>
    </location>
</feature>
<dbReference type="Proteomes" id="UP000253908">
    <property type="component" value="Chromosome"/>
</dbReference>
<evidence type="ECO:0000259" key="2">
    <source>
        <dbReference type="Pfam" id="PF04892"/>
    </source>
</evidence>